<dbReference type="STRING" id="328396.RU93_GL001939"/>
<organism evidence="9 10">
    <name type="scientific">Enterococcus aquimarinus</name>
    <dbReference type="NCBI Taxonomy" id="328396"/>
    <lineage>
        <taxon>Bacteria</taxon>
        <taxon>Bacillati</taxon>
        <taxon>Bacillota</taxon>
        <taxon>Bacilli</taxon>
        <taxon>Lactobacillales</taxon>
        <taxon>Enterococcaceae</taxon>
        <taxon>Enterococcus</taxon>
    </lineage>
</organism>
<reference evidence="9 10" key="1">
    <citation type="submission" date="2014-12" db="EMBL/GenBank/DDBJ databases">
        <title>Draft genome sequences of 29 type strains of Enterococci.</title>
        <authorList>
            <person name="Zhong Z."/>
            <person name="Sun Z."/>
            <person name="Liu W."/>
            <person name="Zhang W."/>
            <person name="Zhang H."/>
        </authorList>
    </citation>
    <scope>NUCLEOTIDE SEQUENCE [LARGE SCALE GENOMIC DNA]</scope>
    <source>
        <strain evidence="9 10">DSM 17690</strain>
    </source>
</reference>
<evidence type="ECO:0000256" key="1">
    <source>
        <dbReference type="ARBA" id="ARBA00004834"/>
    </source>
</evidence>
<comment type="pathway">
    <text evidence="1">Glycan metabolism; L-arabinan degradation.</text>
</comment>
<accession>A0A1L8QTD8</accession>
<proteinExistence type="inferred from homology"/>
<comment type="similarity">
    <text evidence="2 7">Belongs to the glycosyl hydrolase 43 family.</text>
</comment>
<dbReference type="Gene3D" id="2.40.128.10">
    <property type="match status" value="1"/>
</dbReference>
<dbReference type="GO" id="GO:0005975">
    <property type="term" value="P:carbohydrate metabolic process"/>
    <property type="evidence" value="ECO:0007669"/>
    <property type="project" value="InterPro"/>
</dbReference>
<dbReference type="PANTHER" id="PTHR43301">
    <property type="entry name" value="ARABINAN ENDO-1,5-ALPHA-L-ARABINOSIDASE"/>
    <property type="match status" value="1"/>
</dbReference>
<keyword evidence="3 7" id="KW-0378">Hydrolase</keyword>
<evidence type="ECO:0000256" key="4">
    <source>
        <dbReference type="ARBA" id="ARBA00023295"/>
    </source>
</evidence>
<evidence type="ECO:0000256" key="6">
    <source>
        <dbReference type="PIRSR" id="PIRSR606710-2"/>
    </source>
</evidence>
<feature type="active site" description="Proton donor" evidence="5">
    <location>
        <position position="209"/>
    </location>
</feature>
<dbReference type="InterPro" id="IPR050727">
    <property type="entry name" value="GH43_arabinanases"/>
</dbReference>
<dbReference type="AlphaFoldDB" id="A0A1L8QTD8"/>
<feature type="domain" description="Extracellular endo-alpha-(1-&gt;5)-L-arabinanase C-terminal" evidence="8">
    <location>
        <begin position="350"/>
        <end position="451"/>
    </location>
</feature>
<evidence type="ECO:0000256" key="5">
    <source>
        <dbReference type="PIRSR" id="PIRSR606710-1"/>
    </source>
</evidence>
<dbReference type="Proteomes" id="UP000182149">
    <property type="component" value="Unassembled WGS sequence"/>
</dbReference>
<evidence type="ECO:0000256" key="2">
    <source>
        <dbReference type="ARBA" id="ARBA00009865"/>
    </source>
</evidence>
<dbReference type="Pfam" id="PF04616">
    <property type="entry name" value="Glyco_hydro_43"/>
    <property type="match status" value="1"/>
</dbReference>
<evidence type="ECO:0000313" key="10">
    <source>
        <dbReference type="Proteomes" id="UP000182149"/>
    </source>
</evidence>
<feature type="active site" description="Proton acceptor" evidence="5">
    <location>
        <position position="26"/>
    </location>
</feature>
<dbReference type="InterPro" id="IPR006710">
    <property type="entry name" value="Glyco_hydro_43"/>
</dbReference>
<gene>
    <name evidence="9" type="ORF">RU93_GL001939</name>
</gene>
<evidence type="ECO:0000256" key="3">
    <source>
        <dbReference type="ARBA" id="ARBA00022801"/>
    </source>
</evidence>
<evidence type="ECO:0000259" key="8">
    <source>
        <dbReference type="Pfam" id="PF16369"/>
    </source>
</evidence>
<keyword evidence="4 7" id="KW-0326">Glycosidase</keyword>
<dbReference type="EMBL" id="JXKD01000006">
    <property type="protein sequence ID" value="OJG10726.1"/>
    <property type="molecule type" value="Genomic_DNA"/>
</dbReference>
<protein>
    <recommendedName>
        <fullName evidence="8">Extracellular endo-alpha-(1-&gt;5)-L-arabinanase C-terminal domain-containing protein</fullName>
    </recommendedName>
</protein>
<feature type="site" description="Important for catalytic activity, responsible for pKa modulation of the active site Glu and correct orientation of both the proton donor and substrate" evidence="6">
    <location>
        <position position="156"/>
    </location>
</feature>
<dbReference type="SUPFAM" id="SSF75005">
    <property type="entry name" value="Arabinanase/levansucrase/invertase"/>
    <property type="match status" value="1"/>
</dbReference>
<dbReference type="InterPro" id="IPR032291">
    <property type="entry name" value="Abn2_C"/>
</dbReference>
<evidence type="ECO:0000256" key="7">
    <source>
        <dbReference type="RuleBase" id="RU361187"/>
    </source>
</evidence>
<name>A0A1L8QTD8_9ENTE</name>
<dbReference type="PANTHER" id="PTHR43301:SF3">
    <property type="entry name" value="ARABINAN ENDO-1,5-ALPHA-L-ARABINOSIDASE A-RELATED"/>
    <property type="match status" value="1"/>
</dbReference>
<dbReference type="Pfam" id="PF16369">
    <property type="entry name" value="GH43_C"/>
    <property type="match status" value="1"/>
</dbReference>
<dbReference type="InterPro" id="IPR023296">
    <property type="entry name" value="Glyco_hydro_beta-prop_sf"/>
</dbReference>
<comment type="caution">
    <text evidence="9">The sequence shown here is derived from an EMBL/GenBank/DDBJ whole genome shotgun (WGS) entry which is preliminary data.</text>
</comment>
<evidence type="ECO:0000313" key="9">
    <source>
        <dbReference type="EMBL" id="OJG10726.1"/>
    </source>
</evidence>
<dbReference type="GO" id="GO:0004553">
    <property type="term" value="F:hydrolase activity, hydrolyzing O-glycosyl compounds"/>
    <property type="evidence" value="ECO:0007669"/>
    <property type="project" value="InterPro"/>
</dbReference>
<dbReference type="Gene3D" id="2.115.10.20">
    <property type="entry name" value="Glycosyl hydrolase domain, family 43"/>
    <property type="match status" value="1"/>
</dbReference>
<keyword evidence="10" id="KW-1185">Reference proteome</keyword>
<sequence length="463" mass="52832">MTACDTNQPSESLITPPEFKNVAVHDPSIIEVEESFYIIGSHLQAAKSEDLLKWDLISKSVKENSFFEDIQAEFKEEFEYAQTDTFWASDIIQLKDGRYYMYYCLCRGDSPLAVLGVAIAENIEGPYKKEESFLYSGTSPQFGEVYDATKHPNVIDPHVFYDNSGKLWMVYGSYSGGIYILEMDDTTGLPLDRQSYGKKLMGGNHSRIEGPYIIYNPTTEYYYLFVSFGGLDSTGGYNMRVSRSKNPDGPYEDIEKQSMEKVKGGFNTFFDDVSIAPYGNKIMGNFTYEQNNGMTHEGYVSAGHNSVYYDEITGQYYLIFHTRFPNRGENYGVRVHQLYFTDDGWPIVNPLRYSGEENENISKKQVKGFYNVLATTKEITESISEPSLVEFKSNGKIKGDYDGEWQFKEKGESSYITIEDTKYKGKFVESWDETQEKIVLTFTGVSETGLPAFIIETDHNKEE</sequence>